<dbReference type="InterPro" id="IPR002547">
    <property type="entry name" value="tRNA-bd_dom"/>
</dbReference>
<dbReference type="InterPro" id="IPR012340">
    <property type="entry name" value="NA-bd_OB-fold"/>
</dbReference>
<dbReference type="SUPFAM" id="SSF50249">
    <property type="entry name" value="Nucleic acid-binding proteins"/>
    <property type="match status" value="1"/>
</dbReference>
<dbReference type="InterPro" id="IPR051270">
    <property type="entry name" value="Tyrosine-tRNA_ligase_regulator"/>
</dbReference>
<dbReference type="EMBL" id="KP211797">
    <property type="protein sequence ID" value="ANV78735.1"/>
    <property type="molecule type" value="Genomic_DNA"/>
</dbReference>
<reference evidence="5" key="2">
    <citation type="journal article" date="2015" name="ISME J.">
        <title>A new class of marine Euryarchaeota group II from the Mediterranean deep chlorophyll maximum.</title>
        <authorList>
            <person name="Martin-Cuadrado A.B."/>
            <person name="Garcia-Heredia I."/>
            <person name="Molto A.G."/>
            <person name="Lopez-Ubeda R."/>
            <person name="Kimes N."/>
            <person name="Lopez-Garcia P."/>
            <person name="Moreira D."/>
            <person name="Rodriguez-Valera F."/>
        </authorList>
    </citation>
    <scope>NUCLEOTIDE SEQUENCE</scope>
</reference>
<reference evidence="5" key="1">
    <citation type="submission" date="2014-11" db="EMBL/GenBank/DDBJ databases">
        <authorList>
            <person name="Zhu J."/>
            <person name="Qi W."/>
            <person name="Song R."/>
        </authorList>
    </citation>
    <scope>NUCLEOTIDE SEQUENCE</scope>
</reference>
<dbReference type="AlphaFoldDB" id="A0A1B1T8Y6"/>
<evidence type="ECO:0000256" key="3">
    <source>
        <dbReference type="PROSITE-ProRule" id="PRU00209"/>
    </source>
</evidence>
<keyword evidence="2 3" id="KW-0694">RNA-binding</keyword>
<proteinExistence type="predicted"/>
<dbReference type="PROSITE" id="PS50886">
    <property type="entry name" value="TRBD"/>
    <property type="match status" value="1"/>
</dbReference>
<name>A0A1B1T8Y6_9ARCH</name>
<dbReference type="Pfam" id="PF01588">
    <property type="entry name" value="tRNA_bind"/>
    <property type="match status" value="1"/>
</dbReference>
<accession>A0A1B1T8Y6</accession>
<dbReference type="GO" id="GO:0000049">
    <property type="term" value="F:tRNA binding"/>
    <property type="evidence" value="ECO:0007669"/>
    <property type="project" value="UniProtKB-UniRule"/>
</dbReference>
<sequence length="132" mass="14460">MGQHEIDAENLPYHPEKLPKKDYVSVNDYFSLDIRAGKIINVENYPEMRKPSYKITVDFGPKIGQLSTSAQITNYSRSELVNRLVVGAINLGEKTLPGGFISQFLILGALDPDGAVNLLELPSNVLLGSTVA</sequence>
<dbReference type="PANTHER" id="PTHR11586">
    <property type="entry name" value="TRNA-AMINOACYLATION COFACTOR ARC1 FAMILY MEMBER"/>
    <property type="match status" value="1"/>
</dbReference>
<organism evidence="5">
    <name type="scientific">uncultured Poseidoniia archaeon</name>
    <dbReference type="NCBI Taxonomy" id="1697135"/>
    <lineage>
        <taxon>Archaea</taxon>
        <taxon>Methanobacteriati</taxon>
        <taxon>Thermoplasmatota</taxon>
        <taxon>Candidatus Poseidoniia</taxon>
        <taxon>environmental samples</taxon>
    </lineage>
</organism>
<feature type="domain" description="TRNA-binding" evidence="4">
    <location>
        <begin position="28"/>
        <end position="132"/>
    </location>
</feature>
<dbReference type="PANTHER" id="PTHR11586:SF37">
    <property type="entry name" value="TRNA-BINDING DOMAIN-CONTAINING PROTEIN"/>
    <property type="match status" value="1"/>
</dbReference>
<dbReference type="Gene3D" id="2.40.50.140">
    <property type="entry name" value="Nucleic acid-binding proteins"/>
    <property type="match status" value="1"/>
</dbReference>
<keyword evidence="1 3" id="KW-0820">tRNA-binding</keyword>
<evidence type="ECO:0000259" key="4">
    <source>
        <dbReference type="PROSITE" id="PS50886"/>
    </source>
</evidence>
<evidence type="ECO:0000256" key="1">
    <source>
        <dbReference type="ARBA" id="ARBA00022555"/>
    </source>
</evidence>
<evidence type="ECO:0000256" key="2">
    <source>
        <dbReference type="ARBA" id="ARBA00022884"/>
    </source>
</evidence>
<protein>
    <submittedName>
        <fullName evidence="5">Nucleic acid binding protein</fullName>
    </submittedName>
</protein>
<evidence type="ECO:0000313" key="5">
    <source>
        <dbReference type="EMBL" id="ANV78735.1"/>
    </source>
</evidence>